<comment type="similarity">
    <text evidence="1 3">Belongs to the short-chain dehydrogenases/reductases (SDR) family.</text>
</comment>
<dbReference type="InterPro" id="IPR020904">
    <property type="entry name" value="Sc_DH/Rdtase_CS"/>
</dbReference>
<evidence type="ECO:0000313" key="5">
    <source>
        <dbReference type="RefSeq" id="XP_030757615.1"/>
    </source>
</evidence>
<dbReference type="RefSeq" id="XP_030757615.1">
    <property type="nucleotide sequence ID" value="XM_030901755.1"/>
</dbReference>
<name>A0A6J2Y3N1_SITOR</name>
<dbReference type="InterPro" id="IPR002347">
    <property type="entry name" value="SDR_fam"/>
</dbReference>
<dbReference type="PRINTS" id="PR00080">
    <property type="entry name" value="SDRFAMILY"/>
</dbReference>
<dbReference type="PRINTS" id="PR00081">
    <property type="entry name" value="GDHRDH"/>
</dbReference>
<dbReference type="FunCoup" id="A0A6J2Y3N1">
    <property type="interactions" value="242"/>
</dbReference>
<dbReference type="Pfam" id="PF00106">
    <property type="entry name" value="adh_short"/>
    <property type="match status" value="1"/>
</dbReference>
<dbReference type="PANTHER" id="PTHR43115:SF4">
    <property type="entry name" value="DEHYDROGENASE_REDUCTASE SDR FAMILY MEMBER 11"/>
    <property type="match status" value="1"/>
</dbReference>
<reference evidence="5" key="1">
    <citation type="submission" date="2025-08" db="UniProtKB">
        <authorList>
            <consortium name="RefSeq"/>
        </authorList>
    </citation>
    <scope>IDENTIFICATION</scope>
    <source>
        <tissue evidence="5">Gonads</tissue>
    </source>
</reference>
<keyword evidence="2" id="KW-0560">Oxidoreductase</keyword>
<evidence type="ECO:0000256" key="3">
    <source>
        <dbReference type="RuleBase" id="RU000363"/>
    </source>
</evidence>
<protein>
    <submittedName>
        <fullName evidence="5">Farnesol dehydrogenase-like</fullName>
    </submittedName>
</protein>
<dbReference type="InterPro" id="IPR036291">
    <property type="entry name" value="NAD(P)-bd_dom_sf"/>
</dbReference>
<dbReference type="AlphaFoldDB" id="A0A6J2Y3N1"/>
<dbReference type="PROSITE" id="PS00061">
    <property type="entry name" value="ADH_SHORT"/>
    <property type="match status" value="1"/>
</dbReference>
<organism evidence="4 5">
    <name type="scientific">Sitophilus oryzae</name>
    <name type="common">Rice weevil</name>
    <name type="synonym">Curculio oryzae</name>
    <dbReference type="NCBI Taxonomy" id="7048"/>
    <lineage>
        <taxon>Eukaryota</taxon>
        <taxon>Metazoa</taxon>
        <taxon>Ecdysozoa</taxon>
        <taxon>Arthropoda</taxon>
        <taxon>Hexapoda</taxon>
        <taxon>Insecta</taxon>
        <taxon>Pterygota</taxon>
        <taxon>Neoptera</taxon>
        <taxon>Endopterygota</taxon>
        <taxon>Coleoptera</taxon>
        <taxon>Polyphaga</taxon>
        <taxon>Cucujiformia</taxon>
        <taxon>Curculionidae</taxon>
        <taxon>Dryophthorinae</taxon>
        <taxon>Sitophilus</taxon>
    </lineage>
</organism>
<sequence>MVLSLERFQGKVAVVTGASAGIGKAIVEDLVKNGIIVAGLDIRAERLPELAQALSKEKGQLHGFKCDMRKEVEIKSTIQEVIKKLGNIHILVNNAGVLQSTDLINGDTEKWKITIETNMLGNLIATREVVQNMKANNTEGHIVHINSILGHTVSDFPNLNVYPATKHAITALAETLRLDFRRENLKIKITSISPGYVKTELQSASGVGELPIPPLYGPDVAEAVVYALSTAPHINVSELRIEAVGS</sequence>
<dbReference type="OrthoDB" id="1933717at2759"/>
<dbReference type="SUPFAM" id="SSF51735">
    <property type="entry name" value="NAD(P)-binding Rossmann-fold domains"/>
    <property type="match status" value="1"/>
</dbReference>
<dbReference type="PANTHER" id="PTHR43115">
    <property type="entry name" value="DEHYDROGENASE/REDUCTASE SDR FAMILY MEMBER 11"/>
    <property type="match status" value="1"/>
</dbReference>
<dbReference type="KEGG" id="soy:115883387"/>
<dbReference type="InParanoid" id="A0A6J2Y3N1"/>
<keyword evidence="4" id="KW-1185">Reference proteome</keyword>
<dbReference type="FunFam" id="3.40.50.720:FF:000047">
    <property type="entry name" value="NADP-dependent L-serine/L-allo-threonine dehydrogenase"/>
    <property type="match status" value="1"/>
</dbReference>
<gene>
    <name evidence="5" type="primary">LOC115883387</name>
</gene>
<dbReference type="Proteomes" id="UP000504635">
    <property type="component" value="Unplaced"/>
</dbReference>
<proteinExistence type="inferred from homology"/>
<dbReference type="GO" id="GO:0016616">
    <property type="term" value="F:oxidoreductase activity, acting on the CH-OH group of donors, NAD or NADP as acceptor"/>
    <property type="evidence" value="ECO:0007669"/>
    <property type="project" value="UniProtKB-ARBA"/>
</dbReference>
<evidence type="ECO:0000256" key="1">
    <source>
        <dbReference type="ARBA" id="ARBA00006484"/>
    </source>
</evidence>
<dbReference type="Gene3D" id="3.40.50.720">
    <property type="entry name" value="NAD(P)-binding Rossmann-like Domain"/>
    <property type="match status" value="1"/>
</dbReference>
<evidence type="ECO:0000256" key="2">
    <source>
        <dbReference type="ARBA" id="ARBA00023002"/>
    </source>
</evidence>
<accession>A0A6J2Y3N1</accession>
<dbReference type="GeneID" id="115883387"/>
<evidence type="ECO:0000313" key="4">
    <source>
        <dbReference type="Proteomes" id="UP000504635"/>
    </source>
</evidence>